<keyword evidence="1" id="KW-0472">Membrane</keyword>
<evidence type="ECO:0000313" key="3">
    <source>
        <dbReference type="Proteomes" id="UP001596317"/>
    </source>
</evidence>
<dbReference type="Proteomes" id="UP001596317">
    <property type="component" value="Unassembled WGS sequence"/>
</dbReference>
<organism evidence="2 3">
    <name type="scientific">Deinococcus multiflagellatus</name>
    <dbReference type="NCBI Taxonomy" id="1656887"/>
    <lineage>
        <taxon>Bacteria</taxon>
        <taxon>Thermotogati</taxon>
        <taxon>Deinococcota</taxon>
        <taxon>Deinococci</taxon>
        <taxon>Deinococcales</taxon>
        <taxon>Deinococcaceae</taxon>
        <taxon>Deinococcus</taxon>
    </lineage>
</organism>
<proteinExistence type="predicted"/>
<accession>A0ABW1ZIT0</accession>
<sequence length="114" mass="11766">MSGTSLIIDAAVPAGTYGYWVTESVYTPFSATGVLRPVTQSGPTLLQAGRADAPTPVDVLAPAGDTQVYSALTLAPVGETRDWVSLTLIALGVGGLLLTVVATVIVWRRLAGRP</sequence>
<evidence type="ECO:0000313" key="2">
    <source>
        <dbReference type="EMBL" id="MFC6660162.1"/>
    </source>
</evidence>
<dbReference type="EMBL" id="JBHSWB010000001">
    <property type="protein sequence ID" value="MFC6660162.1"/>
    <property type="molecule type" value="Genomic_DNA"/>
</dbReference>
<keyword evidence="1" id="KW-1133">Transmembrane helix</keyword>
<name>A0ABW1ZIT0_9DEIO</name>
<reference evidence="3" key="1">
    <citation type="journal article" date="2019" name="Int. J. Syst. Evol. Microbiol.">
        <title>The Global Catalogue of Microorganisms (GCM) 10K type strain sequencing project: providing services to taxonomists for standard genome sequencing and annotation.</title>
        <authorList>
            <consortium name="The Broad Institute Genomics Platform"/>
            <consortium name="The Broad Institute Genome Sequencing Center for Infectious Disease"/>
            <person name="Wu L."/>
            <person name="Ma J."/>
        </authorList>
    </citation>
    <scope>NUCLEOTIDE SEQUENCE [LARGE SCALE GENOMIC DNA]</scope>
    <source>
        <strain evidence="3">CCUG 63830</strain>
    </source>
</reference>
<feature type="transmembrane region" description="Helical" evidence="1">
    <location>
        <begin position="83"/>
        <end position="107"/>
    </location>
</feature>
<evidence type="ECO:0000256" key="1">
    <source>
        <dbReference type="SAM" id="Phobius"/>
    </source>
</evidence>
<comment type="caution">
    <text evidence="2">The sequence shown here is derived from an EMBL/GenBank/DDBJ whole genome shotgun (WGS) entry which is preliminary data.</text>
</comment>
<keyword evidence="1" id="KW-0812">Transmembrane</keyword>
<protein>
    <submittedName>
        <fullName evidence="2">Uncharacterized protein</fullName>
    </submittedName>
</protein>
<gene>
    <name evidence="2" type="ORF">ACFP90_07185</name>
</gene>
<dbReference type="RefSeq" id="WP_380055051.1">
    <property type="nucleotide sequence ID" value="NZ_JBHSWB010000001.1"/>
</dbReference>
<keyword evidence="3" id="KW-1185">Reference proteome</keyword>